<protein>
    <submittedName>
        <fullName evidence="1">Nucleotidyltransferase family protein</fullName>
    </submittedName>
</protein>
<dbReference type="EMBL" id="VEWL01000015">
    <property type="protein sequence ID" value="TNV11155.1"/>
    <property type="molecule type" value="Genomic_DNA"/>
</dbReference>
<dbReference type="Pfam" id="PF06042">
    <property type="entry name" value="NTP_transf_6"/>
    <property type="match status" value="1"/>
</dbReference>
<keyword evidence="2" id="KW-1185">Reference proteome</keyword>
<accession>A0ABY2XZQ1</accession>
<dbReference type="PANTHER" id="PTHR39166">
    <property type="entry name" value="BLL1166 PROTEIN"/>
    <property type="match status" value="1"/>
</dbReference>
<dbReference type="InterPro" id="IPR009267">
    <property type="entry name" value="NTP_transf_6"/>
</dbReference>
<dbReference type="RefSeq" id="WP_140026076.1">
    <property type="nucleotide sequence ID" value="NZ_JBHUFG010000047.1"/>
</dbReference>
<dbReference type="PANTHER" id="PTHR39166:SF1">
    <property type="entry name" value="BLL1166 PROTEIN"/>
    <property type="match status" value="1"/>
</dbReference>
<sequence>MNHLRYVGLPEQEQRAIFSEIVLQNALLIDAFSRVQDLAAQAVDGPETVEFWIVSGALYNSVWNHLTERPLLHGIKDVDLFYFDARDLSWEAEGRLIELGKAVFSDFPLPVEIRNQARVHLWFEQRFGQPYEPLRSATESIGRFSTIAHCVGARSESDGTLTLHAPFGLDDIFSFRLRPNRAIDNAATHRAKARRALSYWPELTFQDWDAAE</sequence>
<evidence type="ECO:0000313" key="2">
    <source>
        <dbReference type="Proteomes" id="UP000312784"/>
    </source>
</evidence>
<comment type="caution">
    <text evidence="1">The sequence shown here is derived from an EMBL/GenBank/DDBJ whole genome shotgun (WGS) entry which is preliminary data.</text>
</comment>
<evidence type="ECO:0000313" key="1">
    <source>
        <dbReference type="EMBL" id="TNV11155.1"/>
    </source>
</evidence>
<gene>
    <name evidence="1" type="ORF">FIC94_19205</name>
</gene>
<organism evidence="1 2">
    <name type="scientific">Ochrobactrum teleogrylli</name>
    <dbReference type="NCBI Taxonomy" id="2479765"/>
    <lineage>
        <taxon>Bacteria</taxon>
        <taxon>Pseudomonadati</taxon>
        <taxon>Pseudomonadota</taxon>
        <taxon>Alphaproteobacteria</taxon>
        <taxon>Hyphomicrobiales</taxon>
        <taxon>Brucellaceae</taxon>
        <taxon>Brucella/Ochrobactrum group</taxon>
        <taxon>Ochrobactrum</taxon>
    </lineage>
</organism>
<name>A0ABY2XZQ1_9HYPH</name>
<dbReference type="Proteomes" id="UP000312784">
    <property type="component" value="Unassembled WGS sequence"/>
</dbReference>
<reference evidence="1 2" key="1">
    <citation type="submission" date="2019-06" db="EMBL/GenBank/DDBJ databases">
        <title>Ochrobactrum cricket sp.nov., isolated from the insect Teleogryllus occipitalis living in deserted cropland.</title>
        <authorList>
            <person name="Hu M."/>
        </authorList>
    </citation>
    <scope>NUCLEOTIDE SEQUENCE [LARGE SCALE GENOMIC DNA]</scope>
    <source>
        <strain evidence="1 2">LCB8</strain>
    </source>
</reference>
<proteinExistence type="predicted"/>